<protein>
    <recommendedName>
        <fullName evidence="4">PPIase cyclophilin-type domain-containing protein</fullName>
    </recommendedName>
</protein>
<keyword evidence="6" id="KW-1185">Reference proteome</keyword>
<dbReference type="InterPro" id="IPR044666">
    <property type="entry name" value="Cyclophilin_A-like"/>
</dbReference>
<evidence type="ECO:0000313" key="5">
    <source>
        <dbReference type="EMBL" id="KAG2388723.1"/>
    </source>
</evidence>
<sequence>MSQIYSSLPKTKGKVVLVTDCGDVEIELFSKEAPKACKNFVQLLNKLEALNFKHTIFGQVVGNTIFNVLKIAELEVDQNDRPTYPPKIIRAEVIINPFDDIVPRKKGETATSSTHKRKKQQNKNILSFSDEIDEHEVSSKKQKKELQKLEKELSEVDTLDDDTTTVPVRNTSSSSTQNVNQQLWKSHRRLTIFAQTLKFHNSKTTHQSKASFHL</sequence>
<evidence type="ECO:0000259" key="4">
    <source>
        <dbReference type="Pfam" id="PF00160"/>
    </source>
</evidence>
<dbReference type="EMBL" id="PYSW02000009">
    <property type="protein sequence ID" value="KAG2388723.1"/>
    <property type="molecule type" value="Genomic_DNA"/>
</dbReference>
<dbReference type="GeneID" id="68092624"/>
<gene>
    <name evidence="5" type="ORF">C9374_000162</name>
</gene>
<comment type="caution">
    <text evidence="5">The sequence shown here is derived from an EMBL/GenBank/DDBJ whole genome shotgun (WGS) entry which is preliminary data.</text>
</comment>
<evidence type="ECO:0000256" key="2">
    <source>
        <dbReference type="ARBA" id="ARBA00023242"/>
    </source>
</evidence>
<evidence type="ECO:0000313" key="6">
    <source>
        <dbReference type="Proteomes" id="UP000816034"/>
    </source>
</evidence>
<dbReference type="PANTHER" id="PTHR45625:SF6">
    <property type="entry name" value="SPLICEOSOME-ASSOCIATED PROTEIN CWC27 HOMOLOG"/>
    <property type="match status" value="1"/>
</dbReference>
<accession>A0AA88GZY6</accession>
<feature type="region of interest" description="Disordered" evidence="3">
    <location>
        <begin position="104"/>
        <end position="125"/>
    </location>
</feature>
<dbReference type="InterPro" id="IPR029000">
    <property type="entry name" value="Cyclophilin-like_dom_sf"/>
</dbReference>
<keyword evidence="2" id="KW-0539">Nucleus</keyword>
<dbReference type="SUPFAM" id="SSF50891">
    <property type="entry name" value="Cyclophilin-like"/>
    <property type="match status" value="1"/>
</dbReference>
<dbReference type="GO" id="GO:0003755">
    <property type="term" value="F:peptidyl-prolyl cis-trans isomerase activity"/>
    <property type="evidence" value="ECO:0007669"/>
    <property type="project" value="InterPro"/>
</dbReference>
<evidence type="ECO:0000256" key="1">
    <source>
        <dbReference type="ARBA" id="ARBA00004123"/>
    </source>
</evidence>
<dbReference type="Pfam" id="PF00160">
    <property type="entry name" value="Pro_isomerase"/>
    <property type="match status" value="1"/>
</dbReference>
<dbReference type="Gene3D" id="2.40.100.10">
    <property type="entry name" value="Cyclophilin-like"/>
    <property type="match status" value="2"/>
</dbReference>
<dbReference type="PANTHER" id="PTHR45625">
    <property type="entry name" value="PEPTIDYL-PROLYL CIS-TRANS ISOMERASE-RELATED"/>
    <property type="match status" value="1"/>
</dbReference>
<name>A0AA88GZY6_NAELO</name>
<dbReference type="RefSeq" id="XP_044552715.1">
    <property type="nucleotide sequence ID" value="XM_044690947.1"/>
</dbReference>
<feature type="compositionally biased region" description="Low complexity" evidence="3">
    <location>
        <begin position="170"/>
        <end position="181"/>
    </location>
</feature>
<comment type="subcellular location">
    <subcellularLocation>
        <location evidence="1">Nucleus</location>
    </subcellularLocation>
</comment>
<evidence type="ECO:0000256" key="3">
    <source>
        <dbReference type="SAM" id="MobiDB-lite"/>
    </source>
</evidence>
<dbReference type="Proteomes" id="UP000816034">
    <property type="component" value="Unassembled WGS sequence"/>
</dbReference>
<dbReference type="AlphaFoldDB" id="A0AA88GZY6"/>
<reference evidence="5 6" key="1">
    <citation type="journal article" date="2018" name="BMC Genomics">
        <title>The genome of Naegleria lovaniensis, the basis for a comparative approach to unravel pathogenicity factors of the human pathogenic amoeba N. fowleri.</title>
        <authorList>
            <person name="Liechti N."/>
            <person name="Schurch N."/>
            <person name="Bruggmann R."/>
            <person name="Wittwer M."/>
        </authorList>
    </citation>
    <scope>NUCLEOTIDE SEQUENCE [LARGE SCALE GENOMIC DNA]</scope>
    <source>
        <strain evidence="5 6">ATCC 30569</strain>
    </source>
</reference>
<organism evidence="5 6">
    <name type="scientific">Naegleria lovaniensis</name>
    <name type="common">Amoeba</name>
    <dbReference type="NCBI Taxonomy" id="51637"/>
    <lineage>
        <taxon>Eukaryota</taxon>
        <taxon>Discoba</taxon>
        <taxon>Heterolobosea</taxon>
        <taxon>Tetramitia</taxon>
        <taxon>Eutetramitia</taxon>
        <taxon>Vahlkampfiidae</taxon>
        <taxon>Naegleria</taxon>
    </lineage>
</organism>
<dbReference type="InterPro" id="IPR002130">
    <property type="entry name" value="Cyclophilin-type_PPIase_dom"/>
</dbReference>
<dbReference type="GO" id="GO:0071013">
    <property type="term" value="C:catalytic step 2 spliceosome"/>
    <property type="evidence" value="ECO:0007669"/>
    <property type="project" value="TreeGrafter"/>
</dbReference>
<proteinExistence type="predicted"/>
<feature type="region of interest" description="Disordered" evidence="3">
    <location>
        <begin position="151"/>
        <end position="181"/>
    </location>
</feature>
<feature type="domain" description="PPIase cyclophilin-type" evidence="4">
    <location>
        <begin position="44"/>
        <end position="93"/>
    </location>
</feature>